<evidence type="ECO:0000256" key="5">
    <source>
        <dbReference type="ARBA" id="ARBA00022824"/>
    </source>
</evidence>
<gene>
    <name evidence="10" type="ORF">N7541_011265</name>
</gene>
<feature type="transmembrane region" description="Helical" evidence="9">
    <location>
        <begin position="90"/>
        <end position="108"/>
    </location>
</feature>
<feature type="transmembrane region" description="Helical" evidence="9">
    <location>
        <begin position="448"/>
        <end position="466"/>
    </location>
</feature>
<feature type="compositionally biased region" description="Acidic residues" evidence="8">
    <location>
        <begin position="478"/>
        <end position="489"/>
    </location>
</feature>
<dbReference type="GO" id="GO:0033619">
    <property type="term" value="P:membrane protein proteolysis"/>
    <property type="evidence" value="ECO:0007669"/>
    <property type="project" value="TreeGrafter"/>
</dbReference>
<evidence type="ECO:0000256" key="7">
    <source>
        <dbReference type="ARBA" id="ARBA00023136"/>
    </source>
</evidence>
<keyword evidence="5" id="KW-0256">Endoplasmic reticulum</keyword>
<reference evidence="10" key="2">
    <citation type="journal article" date="2023" name="IMA Fungus">
        <title>Comparative genomic study of the Penicillium genus elucidates a diverse pangenome and 15 lateral gene transfer events.</title>
        <authorList>
            <person name="Petersen C."/>
            <person name="Sorensen T."/>
            <person name="Nielsen M.R."/>
            <person name="Sondergaard T.E."/>
            <person name="Sorensen J.L."/>
            <person name="Fitzpatrick D.A."/>
            <person name="Frisvad J.C."/>
            <person name="Nielsen K.L."/>
        </authorList>
    </citation>
    <scope>NUCLEOTIDE SEQUENCE</scope>
    <source>
        <strain evidence="10">IBT 35675</strain>
    </source>
</reference>
<comment type="similarity">
    <text evidence="2">Belongs to the peptidase A22B family.</text>
</comment>
<evidence type="ECO:0000313" key="10">
    <source>
        <dbReference type="EMBL" id="KAJ5342141.1"/>
    </source>
</evidence>
<evidence type="ECO:0000256" key="6">
    <source>
        <dbReference type="ARBA" id="ARBA00022989"/>
    </source>
</evidence>
<organism evidence="10 11">
    <name type="scientific">Penicillium brevicompactum</name>
    <dbReference type="NCBI Taxonomy" id="5074"/>
    <lineage>
        <taxon>Eukaryota</taxon>
        <taxon>Fungi</taxon>
        <taxon>Dikarya</taxon>
        <taxon>Ascomycota</taxon>
        <taxon>Pezizomycotina</taxon>
        <taxon>Eurotiomycetes</taxon>
        <taxon>Eurotiomycetidae</taxon>
        <taxon>Eurotiales</taxon>
        <taxon>Aspergillaceae</taxon>
        <taxon>Penicillium</taxon>
    </lineage>
</organism>
<evidence type="ECO:0000313" key="11">
    <source>
        <dbReference type="Proteomes" id="UP001148299"/>
    </source>
</evidence>
<feature type="compositionally biased region" description="Basic and acidic residues" evidence="8">
    <location>
        <begin position="559"/>
        <end position="571"/>
    </location>
</feature>
<dbReference type="PANTHER" id="PTHR12174">
    <property type="entry name" value="SIGNAL PEPTIDE PEPTIDASE"/>
    <property type="match status" value="1"/>
</dbReference>
<evidence type="ECO:0000256" key="8">
    <source>
        <dbReference type="SAM" id="MobiDB-lite"/>
    </source>
</evidence>
<feature type="region of interest" description="Disordered" evidence="8">
    <location>
        <begin position="478"/>
        <end position="508"/>
    </location>
</feature>
<dbReference type="GO" id="GO:0098553">
    <property type="term" value="C:lumenal side of endoplasmic reticulum membrane"/>
    <property type="evidence" value="ECO:0007669"/>
    <property type="project" value="TreeGrafter"/>
</dbReference>
<feature type="compositionally biased region" description="Acidic residues" evidence="8">
    <location>
        <begin position="63"/>
        <end position="75"/>
    </location>
</feature>
<dbReference type="GO" id="GO:0042500">
    <property type="term" value="F:aspartic endopeptidase activity, intramembrane cleaving"/>
    <property type="evidence" value="ECO:0007669"/>
    <property type="project" value="InterPro"/>
</dbReference>
<keyword evidence="7 9" id="KW-0472">Membrane</keyword>
<evidence type="ECO:0000256" key="4">
    <source>
        <dbReference type="ARBA" id="ARBA00022801"/>
    </source>
</evidence>
<feature type="transmembrane region" description="Helical" evidence="9">
    <location>
        <begin position="28"/>
        <end position="47"/>
    </location>
</feature>
<feature type="transmembrane region" description="Helical" evidence="9">
    <location>
        <begin position="232"/>
        <end position="252"/>
    </location>
</feature>
<keyword evidence="3 9" id="KW-0812">Transmembrane</keyword>
<dbReference type="InterPro" id="IPR006639">
    <property type="entry name" value="Preselin/SPP"/>
</dbReference>
<keyword evidence="11" id="KW-1185">Reference proteome</keyword>
<dbReference type="Proteomes" id="UP001148299">
    <property type="component" value="Unassembled WGS sequence"/>
</dbReference>
<sequence>MADVSPVAELLGQAFYHFDRIRPLLPTYGHLLVSALFPIWVGSHASLTRPSSAAKATKKPYKDDDDTDDDEEEEGSGPLQKMEALEPRDAIMFPLTAGLTLGGLYMLLKWLEDPAILNKILGFYFSQMGLFFAFAFLKDFQLIIRSFLFPRYYRQGGNLWKVSQTDRRSIAYEKLGTTNSPLVRHSPLPGIWGCVPLPKTLTAFLWVCRNALYKQLRVRAYVRGLFDLKFPVGLLEVISAVASLAAVGYFAFVERTWWLTNFLGFCFCYGTLQFMSPSTFWTGTLILGSLFFYDIYFVFFTPLMVTVATQIDVPIKLLFPRPPSPRDRPGVTPMAMLGLGDIVVPGIMIGLALRFDLFLYYHYKGTQKAKSEGPDQISAKPEYQSATGAWGERFWAPSVKPLHQELQPPYHDARNFPKTYFKASVVGYILGLVTTLLAMQYSNHAQPALLYLVPGVLGSLWGTALLRGEVPVMWDYSDGEELEDDGNEEEKDKKKNEPAKTDREEETTIRKLEKLLKGLVPGLFAGETPDKPDSKETSEAEKNDQDKVEGSKSASESSNEEKDGSQKKAAAESDASLDLISFSVSIPGKPKNDPKVNMTESLGAFSEEDEQGILVSRDLNGDDEPPLKRRRRGMTNK</sequence>
<feature type="transmembrane region" description="Helical" evidence="9">
    <location>
        <begin position="120"/>
        <end position="137"/>
    </location>
</feature>
<dbReference type="GO" id="GO:0098554">
    <property type="term" value="C:cytoplasmic side of endoplasmic reticulum membrane"/>
    <property type="evidence" value="ECO:0007669"/>
    <property type="project" value="TreeGrafter"/>
</dbReference>
<feature type="transmembrane region" description="Helical" evidence="9">
    <location>
        <begin position="258"/>
        <end position="275"/>
    </location>
</feature>
<dbReference type="EMBL" id="JAPZBR010000008">
    <property type="protein sequence ID" value="KAJ5342141.1"/>
    <property type="molecule type" value="Genomic_DNA"/>
</dbReference>
<comment type="subcellular location">
    <subcellularLocation>
        <location evidence="1">Endoplasmic reticulum membrane</location>
        <topology evidence="1">Multi-pass membrane protein</topology>
    </subcellularLocation>
</comment>
<keyword evidence="4" id="KW-0378">Hydrolase</keyword>
<feature type="compositionally biased region" description="Basic and acidic residues" evidence="8">
    <location>
        <begin position="490"/>
        <end position="508"/>
    </location>
</feature>
<dbReference type="AlphaFoldDB" id="A0A9W9UKQ2"/>
<proteinExistence type="inferred from homology"/>
<evidence type="ECO:0000256" key="1">
    <source>
        <dbReference type="ARBA" id="ARBA00004477"/>
    </source>
</evidence>
<name>A0A9W9UKQ2_PENBR</name>
<dbReference type="GO" id="GO:0006465">
    <property type="term" value="P:signal peptide processing"/>
    <property type="evidence" value="ECO:0007669"/>
    <property type="project" value="TreeGrafter"/>
</dbReference>
<dbReference type="PANTHER" id="PTHR12174:SF23">
    <property type="entry name" value="MINOR HISTOCOMPATIBILITY ANTIGEN H13"/>
    <property type="match status" value="1"/>
</dbReference>
<protein>
    <submittedName>
        <fullName evidence="10">Peptidase A22B signal peptide peptidase</fullName>
    </submittedName>
</protein>
<dbReference type="Pfam" id="PF04258">
    <property type="entry name" value="Peptidase_A22B"/>
    <property type="match status" value="1"/>
</dbReference>
<feature type="compositionally biased region" description="Basic and acidic residues" evidence="8">
    <location>
        <begin position="528"/>
        <end position="550"/>
    </location>
</feature>
<dbReference type="SMART" id="SM00730">
    <property type="entry name" value="PSN"/>
    <property type="match status" value="1"/>
</dbReference>
<accession>A0A9W9UKQ2</accession>
<reference evidence="10" key="1">
    <citation type="submission" date="2022-12" db="EMBL/GenBank/DDBJ databases">
        <authorList>
            <person name="Petersen C."/>
        </authorList>
    </citation>
    <scope>NUCLEOTIDE SEQUENCE</scope>
    <source>
        <strain evidence="10">IBT 35675</strain>
    </source>
</reference>
<dbReference type="InterPro" id="IPR007369">
    <property type="entry name" value="Peptidase_A22B_SPP"/>
</dbReference>
<feature type="region of interest" description="Disordered" evidence="8">
    <location>
        <begin position="55"/>
        <end position="81"/>
    </location>
</feature>
<evidence type="ECO:0000256" key="3">
    <source>
        <dbReference type="ARBA" id="ARBA00022692"/>
    </source>
</evidence>
<feature type="transmembrane region" description="Helical" evidence="9">
    <location>
        <begin position="287"/>
        <end position="311"/>
    </location>
</feature>
<feature type="transmembrane region" description="Helical" evidence="9">
    <location>
        <begin position="420"/>
        <end position="442"/>
    </location>
</feature>
<evidence type="ECO:0000256" key="9">
    <source>
        <dbReference type="SAM" id="Phobius"/>
    </source>
</evidence>
<feature type="transmembrane region" description="Helical" evidence="9">
    <location>
        <begin position="331"/>
        <end position="353"/>
    </location>
</feature>
<evidence type="ECO:0000256" key="2">
    <source>
        <dbReference type="ARBA" id="ARBA00006859"/>
    </source>
</evidence>
<feature type="region of interest" description="Disordered" evidence="8">
    <location>
        <begin position="522"/>
        <end position="637"/>
    </location>
</feature>
<comment type="caution">
    <text evidence="10">The sequence shown here is derived from an EMBL/GenBank/DDBJ whole genome shotgun (WGS) entry which is preliminary data.</text>
</comment>
<keyword evidence="6 9" id="KW-1133">Transmembrane helix</keyword>
<feature type="compositionally biased region" description="Basic residues" evidence="8">
    <location>
        <begin position="628"/>
        <end position="637"/>
    </location>
</feature>